<dbReference type="InterPro" id="IPR050228">
    <property type="entry name" value="Carboxylesterase_BioH"/>
</dbReference>
<proteinExistence type="predicted"/>
<name>A0A411YB47_9ACTN</name>
<evidence type="ECO:0000259" key="2">
    <source>
        <dbReference type="Pfam" id="PF00561"/>
    </source>
</evidence>
<dbReference type="AlphaFoldDB" id="A0A411YB47"/>
<keyword evidence="4" id="KW-1185">Reference proteome</keyword>
<protein>
    <submittedName>
        <fullName evidence="3">Alpha/beta hydrolase</fullName>
    </submittedName>
</protein>
<dbReference type="GO" id="GO:0016787">
    <property type="term" value="F:hydrolase activity"/>
    <property type="evidence" value="ECO:0007669"/>
    <property type="project" value="UniProtKB-KW"/>
</dbReference>
<dbReference type="PANTHER" id="PTHR43194">
    <property type="entry name" value="HYDROLASE ALPHA/BETA FOLD FAMILY"/>
    <property type="match status" value="1"/>
</dbReference>
<keyword evidence="3" id="KW-0378">Hydrolase</keyword>
<evidence type="ECO:0000313" key="3">
    <source>
        <dbReference type="EMBL" id="QBI18402.1"/>
    </source>
</evidence>
<organism evidence="3 4">
    <name type="scientific">Egibacter rhizosphaerae</name>
    <dbReference type="NCBI Taxonomy" id="1670831"/>
    <lineage>
        <taxon>Bacteria</taxon>
        <taxon>Bacillati</taxon>
        <taxon>Actinomycetota</taxon>
        <taxon>Nitriliruptoria</taxon>
        <taxon>Egibacterales</taxon>
        <taxon>Egibacteraceae</taxon>
        <taxon>Egibacter</taxon>
    </lineage>
</organism>
<evidence type="ECO:0000313" key="4">
    <source>
        <dbReference type="Proteomes" id="UP000291469"/>
    </source>
</evidence>
<gene>
    <name evidence="3" type="ORF">ER308_01655</name>
</gene>
<dbReference type="Proteomes" id="UP000291469">
    <property type="component" value="Chromosome"/>
</dbReference>
<dbReference type="PANTHER" id="PTHR43194:SF5">
    <property type="entry name" value="PIMELOYL-[ACYL-CARRIER PROTEIN] METHYL ESTER ESTERASE"/>
    <property type="match status" value="1"/>
</dbReference>
<evidence type="ECO:0000256" key="1">
    <source>
        <dbReference type="SAM" id="MobiDB-lite"/>
    </source>
</evidence>
<dbReference type="RefSeq" id="WP_131153400.1">
    <property type="nucleotide sequence ID" value="NZ_CP036402.1"/>
</dbReference>
<dbReference type="Gene3D" id="3.40.50.1820">
    <property type="entry name" value="alpha/beta hydrolase"/>
    <property type="match status" value="1"/>
</dbReference>
<dbReference type="InterPro" id="IPR029058">
    <property type="entry name" value="AB_hydrolase_fold"/>
</dbReference>
<reference evidence="3 4" key="1">
    <citation type="submission" date="2019-01" db="EMBL/GenBank/DDBJ databases">
        <title>Egibacter rhizosphaerae EGI 80759T.</title>
        <authorList>
            <person name="Chen D.-D."/>
            <person name="Tian Y."/>
            <person name="Jiao J.-Y."/>
            <person name="Zhang X.-T."/>
            <person name="Zhang Y.-G."/>
            <person name="Zhang Y."/>
            <person name="Xiao M."/>
            <person name="Shu W.-S."/>
            <person name="Li W.-J."/>
        </authorList>
    </citation>
    <scope>NUCLEOTIDE SEQUENCE [LARGE SCALE GENOMIC DNA]</scope>
    <source>
        <strain evidence="3 4">EGI 80759</strain>
    </source>
</reference>
<dbReference type="PRINTS" id="PR00111">
    <property type="entry name" value="ABHYDROLASE"/>
</dbReference>
<accession>A0A411YB47</accession>
<dbReference type="KEGG" id="erz:ER308_01655"/>
<feature type="domain" description="AB hydrolase-1" evidence="2">
    <location>
        <begin position="58"/>
        <end position="171"/>
    </location>
</feature>
<dbReference type="Pfam" id="PF00561">
    <property type="entry name" value="Abhydrolase_1"/>
    <property type="match status" value="1"/>
</dbReference>
<dbReference type="OrthoDB" id="27092at2"/>
<dbReference type="EMBL" id="CP036402">
    <property type="protein sequence ID" value="QBI18402.1"/>
    <property type="molecule type" value="Genomic_DNA"/>
</dbReference>
<dbReference type="InterPro" id="IPR000073">
    <property type="entry name" value="AB_hydrolase_1"/>
</dbReference>
<feature type="region of interest" description="Disordered" evidence="1">
    <location>
        <begin position="1"/>
        <end position="29"/>
    </location>
</feature>
<sequence>MSAVTVARADTDTADPAGVGPGGSPSLPEHRRWERVHGLAIHTRCWPGPTGAQRTPAVVLHGLGVASRMCQPVAGRLARDRPVWAPDWAGFGHSEPPSRDLDIDGHADLLADWMGTIGVPAAVLVGVSLGSQVAAALAERYPARCARLVLGSPTVQADRRTWRQQVPRWQLEQATQSGRMRAIQLGDYARCGPRRALRTFAFALADRIEDRLPQVDAPVLTCWGTRDPLITRGWVEELAARAPDGRLAVLPGAVHALSHEHPLAFARVIEHFVDSRPAREQPADRRPPRRGAA</sequence>
<dbReference type="SUPFAM" id="SSF53474">
    <property type="entry name" value="alpha/beta-Hydrolases"/>
    <property type="match status" value="1"/>
</dbReference>